<evidence type="ECO:0000256" key="1">
    <source>
        <dbReference type="ARBA" id="ARBA00006484"/>
    </source>
</evidence>
<reference evidence="2 3" key="1">
    <citation type="journal article" date="2015" name="Int. J. Syst. Evol. Microbiol.">
        <title>Carboxylicivirga linearis sp. nov., isolated from a sea cucumber culture pond.</title>
        <authorList>
            <person name="Wang F.Q."/>
            <person name="Zhou Y.X."/>
            <person name="Lin X.Z."/>
            <person name="Chen G.J."/>
            <person name="Du Z.J."/>
        </authorList>
    </citation>
    <scope>NUCLEOTIDE SEQUENCE [LARGE SCALE GENOMIC DNA]</scope>
    <source>
        <strain evidence="2 3">FB218</strain>
    </source>
</reference>
<dbReference type="PRINTS" id="PR00081">
    <property type="entry name" value="GDHRDH"/>
</dbReference>
<name>A0ABS5JZW3_9BACT</name>
<dbReference type="Proteomes" id="UP000708576">
    <property type="component" value="Unassembled WGS sequence"/>
</dbReference>
<gene>
    <name evidence="2" type="ORF">KEM10_19255</name>
</gene>
<proteinExistence type="inferred from homology"/>
<dbReference type="PANTHER" id="PTHR42760">
    <property type="entry name" value="SHORT-CHAIN DEHYDROGENASES/REDUCTASES FAMILY MEMBER"/>
    <property type="match status" value="1"/>
</dbReference>
<keyword evidence="3" id="KW-1185">Reference proteome</keyword>
<dbReference type="EMBL" id="JAGUCO010000023">
    <property type="protein sequence ID" value="MBS2100432.1"/>
    <property type="molecule type" value="Genomic_DNA"/>
</dbReference>
<dbReference type="InterPro" id="IPR036291">
    <property type="entry name" value="NAD(P)-bd_dom_sf"/>
</dbReference>
<dbReference type="RefSeq" id="WP_212218259.1">
    <property type="nucleotide sequence ID" value="NZ_JAGUCO010000023.1"/>
</dbReference>
<protein>
    <submittedName>
        <fullName evidence="2">SDR family oxidoreductase</fullName>
    </submittedName>
</protein>
<dbReference type="InterPro" id="IPR002347">
    <property type="entry name" value="SDR_fam"/>
</dbReference>
<dbReference type="CDD" id="cd05233">
    <property type="entry name" value="SDR_c"/>
    <property type="match status" value="1"/>
</dbReference>
<accession>A0ABS5JZW3</accession>
<evidence type="ECO:0000313" key="2">
    <source>
        <dbReference type="EMBL" id="MBS2100432.1"/>
    </source>
</evidence>
<dbReference type="PROSITE" id="PS00061">
    <property type="entry name" value="ADH_SHORT"/>
    <property type="match status" value="1"/>
</dbReference>
<dbReference type="Pfam" id="PF13561">
    <property type="entry name" value="adh_short_C2"/>
    <property type="match status" value="1"/>
</dbReference>
<organism evidence="2 3">
    <name type="scientific">Carboxylicivirga linearis</name>
    <dbReference type="NCBI Taxonomy" id="1628157"/>
    <lineage>
        <taxon>Bacteria</taxon>
        <taxon>Pseudomonadati</taxon>
        <taxon>Bacteroidota</taxon>
        <taxon>Bacteroidia</taxon>
        <taxon>Marinilabiliales</taxon>
        <taxon>Marinilabiliaceae</taxon>
        <taxon>Carboxylicivirga</taxon>
    </lineage>
</organism>
<comment type="similarity">
    <text evidence="1">Belongs to the short-chain dehydrogenases/reductases (SDR) family.</text>
</comment>
<evidence type="ECO:0000313" key="3">
    <source>
        <dbReference type="Proteomes" id="UP000708576"/>
    </source>
</evidence>
<dbReference type="PRINTS" id="PR00080">
    <property type="entry name" value="SDRFAMILY"/>
</dbReference>
<comment type="caution">
    <text evidence="2">The sequence shown here is derived from an EMBL/GenBank/DDBJ whole genome shotgun (WGS) entry which is preliminary data.</text>
</comment>
<sequence length="249" mass="27147">MDLVNKVSLITGGGNGIGKSVAKEYGQQGAIVLIVDKDLVAAQIVVEEIKSFGGQAFAFHVDVSKPFDIEDLFEKIRKDFDRLDILINNAGISKFTSPFELLVDQWDEVINTNLRSVFLCSREAVKLMRKNKVGSIVNIASTRALMSEPNSEAYAASKGGIVALTHAMAASFSKDNIQVNCISPGWIETGDYSQLDEADHVQHLSNRVGKPEDIAKACLYLTQAGNNFINGTNLIIDGGMTSKMIYEEL</sequence>
<dbReference type="SUPFAM" id="SSF51735">
    <property type="entry name" value="NAD(P)-binding Rossmann-fold domains"/>
    <property type="match status" value="1"/>
</dbReference>
<dbReference type="Gene3D" id="3.40.50.720">
    <property type="entry name" value="NAD(P)-binding Rossmann-like Domain"/>
    <property type="match status" value="1"/>
</dbReference>
<dbReference type="InterPro" id="IPR020904">
    <property type="entry name" value="Sc_DH/Rdtase_CS"/>
</dbReference>